<keyword evidence="5 18" id="KW-0479">Metal-binding</keyword>
<protein>
    <recommendedName>
        <fullName evidence="19">Bifunctional NAD(P)H-hydrate repair enzyme</fullName>
    </recommendedName>
    <alternativeName>
        <fullName evidence="19">Nicotinamide nucleotide repair protein</fullName>
    </alternativeName>
    <domain>
        <recommendedName>
            <fullName evidence="19">ADP-dependent (S)-NAD(P)H-hydrate dehydratase</fullName>
            <ecNumber evidence="19">4.2.1.136</ecNumber>
        </recommendedName>
        <alternativeName>
            <fullName evidence="19">ADP-dependent NAD(P)HX dehydratase</fullName>
        </alternativeName>
    </domain>
    <domain>
        <recommendedName>
            <fullName evidence="19">NAD(P)H-hydrate epimerase</fullName>
            <ecNumber evidence="19">5.1.99.6</ecNumber>
        </recommendedName>
    </domain>
</protein>
<name>A0ABX3FB73_9VIBR</name>
<comment type="function">
    <text evidence="18">Catalyzes the epimerization of the S- and R-forms of NAD(P)HX, a damaged form of NAD(P)H that is a result of enzymatic or heat-dependent hydration. This is a prerequisite for the S-specific NAD(P)H-hydrate dehydratase to allow the repair of both epimers of NAD(P)HX.</text>
</comment>
<evidence type="ECO:0000256" key="8">
    <source>
        <dbReference type="ARBA" id="ARBA00022857"/>
    </source>
</evidence>
<evidence type="ECO:0000256" key="16">
    <source>
        <dbReference type="ARBA" id="ARBA00049209"/>
    </source>
</evidence>
<evidence type="ECO:0000256" key="12">
    <source>
        <dbReference type="ARBA" id="ARBA00023239"/>
    </source>
</evidence>
<comment type="caution">
    <text evidence="18">Lacks conserved residue(s) required for the propagation of feature annotation.</text>
</comment>
<dbReference type="CDD" id="cd01171">
    <property type="entry name" value="YXKO-related"/>
    <property type="match status" value="1"/>
</dbReference>
<comment type="similarity">
    <text evidence="17">Belongs to the NnrD/CARKD family.</text>
</comment>
<feature type="binding site" evidence="18">
    <location>
        <begin position="61"/>
        <end position="65"/>
    </location>
    <ligand>
        <name>(6S)-NADPHX</name>
        <dbReference type="ChEBI" id="CHEBI:64076"/>
    </ligand>
</feature>
<feature type="binding site" evidence="18">
    <location>
        <begin position="128"/>
        <end position="134"/>
    </location>
    <ligand>
        <name>(6S)-NADPHX</name>
        <dbReference type="ChEBI" id="CHEBI:64076"/>
    </ligand>
</feature>
<dbReference type="PIRSF" id="PIRSF017184">
    <property type="entry name" value="Nnr"/>
    <property type="match status" value="1"/>
</dbReference>
<dbReference type="PROSITE" id="PS51383">
    <property type="entry name" value="YJEF_C_3"/>
    <property type="match status" value="1"/>
</dbReference>
<comment type="catalytic activity">
    <reaction evidence="16 17 19">
        <text>(6S)-NADPHX + ADP = AMP + phosphate + NADPH + H(+)</text>
        <dbReference type="Rhea" id="RHEA:32235"/>
        <dbReference type="ChEBI" id="CHEBI:15378"/>
        <dbReference type="ChEBI" id="CHEBI:43474"/>
        <dbReference type="ChEBI" id="CHEBI:57783"/>
        <dbReference type="ChEBI" id="CHEBI:64076"/>
        <dbReference type="ChEBI" id="CHEBI:456215"/>
        <dbReference type="ChEBI" id="CHEBI:456216"/>
        <dbReference type="EC" id="4.2.1.136"/>
    </reaction>
</comment>
<comment type="similarity">
    <text evidence="3 19">In the N-terminal section; belongs to the NnrE/AIBP family.</text>
</comment>
<evidence type="ECO:0000256" key="17">
    <source>
        <dbReference type="HAMAP-Rule" id="MF_01965"/>
    </source>
</evidence>
<sequence length="495" mass="52200">MYRATPLYRAEQVKQGEVVAAKNAGIEMYQLMCSAGQCVFEHLIQRYGKQSKVLVLCGGGNNGGDGYVVAKLALERKIEVVVKALKEPSTLVGDAKQAYLDFVQAGGSVIDSDVVIEQFDVVVDALLGTGLNGEVRGEVAEQIMQVNASQVPVLAIDIPSGLCSNTGRALGQAIKATDTVSFIGIKQGLVTGQARRYSGTLHYAGLGVQLEFESQQEPSAYWDSPLLIEQLKSRDACAHKGSQGKALLIGGEQGLGGAILIAARACLKSGAGLTACLTSAENTLAGLVATPEVMFSTWQLTEVLQRLAWCDALALGPGLGQSEHAQQLLLTVMGINKPKVLDADALNLLSLQPNYDSQRIITPHPGEAARLLECSIMEVESNRYYAVERLQERYGGVVVLKGAGTLINDGKSTFVCGAGNSGMATGGMGDALTGVLVSLLAQGIELSLAARIGVMLHSYAADLNVEKYGLIGLTASDVIESLRSAIHSPVLVEQR</sequence>
<comment type="similarity">
    <text evidence="4 19">In the C-terminal section; belongs to the NnrD/CARKD family.</text>
</comment>
<evidence type="ECO:0000256" key="18">
    <source>
        <dbReference type="HAMAP-Rule" id="MF_01966"/>
    </source>
</evidence>
<feature type="domain" description="YjeF N-terminal" evidence="21">
    <location>
        <begin position="13"/>
        <end position="214"/>
    </location>
</feature>
<evidence type="ECO:0000256" key="10">
    <source>
        <dbReference type="ARBA" id="ARBA00023027"/>
    </source>
</evidence>
<dbReference type="InterPro" id="IPR029056">
    <property type="entry name" value="Ribokinase-like"/>
</dbReference>
<evidence type="ECO:0000256" key="1">
    <source>
        <dbReference type="ARBA" id="ARBA00000013"/>
    </source>
</evidence>
<reference evidence="22 23" key="1">
    <citation type="submission" date="2016-09" db="EMBL/GenBank/DDBJ databases">
        <title>Genomic Taxonomy of the Vibrionaceae.</title>
        <authorList>
            <person name="Gonzalez-Castillo A."/>
            <person name="Gomez-Gil B."/>
            <person name="Enciso-Ibarra K."/>
        </authorList>
    </citation>
    <scope>NUCLEOTIDE SEQUENCE [LARGE SCALE GENOMIC DNA]</scope>
    <source>
        <strain evidence="22 23">CAIM 1902</strain>
    </source>
</reference>
<dbReference type="PANTHER" id="PTHR12592:SF0">
    <property type="entry name" value="ATP-DEPENDENT (S)-NAD(P)H-HYDRATE DEHYDRATASE"/>
    <property type="match status" value="1"/>
</dbReference>
<organism evidence="22 23">
    <name type="scientific">Vibrio panuliri</name>
    <dbReference type="NCBI Taxonomy" id="1381081"/>
    <lineage>
        <taxon>Bacteria</taxon>
        <taxon>Pseudomonadati</taxon>
        <taxon>Pseudomonadota</taxon>
        <taxon>Gammaproteobacteria</taxon>
        <taxon>Vibrionales</taxon>
        <taxon>Vibrionaceae</taxon>
        <taxon>Vibrio</taxon>
    </lineage>
</organism>
<dbReference type="Proteomes" id="UP000186039">
    <property type="component" value="Unassembled WGS sequence"/>
</dbReference>
<dbReference type="Pfam" id="PF03853">
    <property type="entry name" value="YjeF_N"/>
    <property type="match status" value="1"/>
</dbReference>
<evidence type="ECO:0000259" key="21">
    <source>
        <dbReference type="PROSITE" id="PS51385"/>
    </source>
</evidence>
<feature type="domain" description="YjeF C-terminal" evidence="20">
    <location>
        <begin position="223"/>
        <end position="489"/>
    </location>
</feature>
<feature type="binding site" evidence="18">
    <location>
        <position position="157"/>
    </location>
    <ligand>
        <name>(6S)-NADPHX</name>
        <dbReference type="ChEBI" id="CHEBI:64076"/>
    </ligand>
</feature>
<dbReference type="Pfam" id="PF01256">
    <property type="entry name" value="Carb_kinase"/>
    <property type="match status" value="1"/>
</dbReference>
<evidence type="ECO:0000256" key="7">
    <source>
        <dbReference type="ARBA" id="ARBA00022840"/>
    </source>
</evidence>
<evidence type="ECO:0000256" key="14">
    <source>
        <dbReference type="ARBA" id="ARBA00025153"/>
    </source>
</evidence>
<dbReference type="RefSeq" id="WP_075715947.1">
    <property type="nucleotide sequence ID" value="NZ_AP019655.1"/>
</dbReference>
<evidence type="ECO:0000256" key="6">
    <source>
        <dbReference type="ARBA" id="ARBA00022741"/>
    </source>
</evidence>
<dbReference type="PROSITE" id="PS51385">
    <property type="entry name" value="YJEF_N"/>
    <property type="match status" value="1"/>
</dbReference>
<dbReference type="Gene3D" id="3.40.1190.20">
    <property type="match status" value="1"/>
</dbReference>
<comment type="cofactor">
    <cofactor evidence="17">
        <name>Mg(2+)</name>
        <dbReference type="ChEBI" id="CHEBI:18420"/>
    </cofactor>
</comment>
<comment type="catalytic activity">
    <reaction evidence="1 18 19">
        <text>(6R)-NADHX = (6S)-NADHX</text>
        <dbReference type="Rhea" id="RHEA:32215"/>
        <dbReference type="ChEBI" id="CHEBI:64074"/>
        <dbReference type="ChEBI" id="CHEBI:64075"/>
        <dbReference type="EC" id="5.1.99.6"/>
    </reaction>
</comment>
<dbReference type="SUPFAM" id="SSF64153">
    <property type="entry name" value="YjeF N-terminal domain-like"/>
    <property type="match status" value="1"/>
</dbReference>
<feature type="binding site" evidence="18">
    <location>
        <position position="160"/>
    </location>
    <ligand>
        <name>K(+)</name>
        <dbReference type="ChEBI" id="CHEBI:29103"/>
    </ligand>
</feature>
<keyword evidence="13" id="KW-0511">Multifunctional enzyme</keyword>
<comment type="similarity">
    <text evidence="18">Belongs to the NnrE/AIBP family.</text>
</comment>
<dbReference type="EC" id="5.1.99.6" evidence="19"/>
<evidence type="ECO:0000313" key="22">
    <source>
        <dbReference type="EMBL" id="OLQ86767.1"/>
    </source>
</evidence>
<dbReference type="PANTHER" id="PTHR12592">
    <property type="entry name" value="ATP-DEPENDENT (S)-NAD(P)H-HYDRATE DEHYDRATASE FAMILY MEMBER"/>
    <property type="match status" value="1"/>
</dbReference>
<evidence type="ECO:0000256" key="2">
    <source>
        <dbReference type="ARBA" id="ARBA00000909"/>
    </source>
</evidence>
<dbReference type="InterPro" id="IPR036652">
    <property type="entry name" value="YjeF_N_dom_sf"/>
</dbReference>
<keyword evidence="8 17" id="KW-0521">NADP</keyword>
<feature type="binding site" evidence="17">
    <location>
        <position position="318"/>
    </location>
    <ligand>
        <name>(6S)-NADPHX</name>
        <dbReference type="ChEBI" id="CHEBI:64076"/>
    </ligand>
</feature>
<feature type="binding site" evidence="17">
    <location>
        <position position="430"/>
    </location>
    <ligand>
        <name>(6S)-NADPHX</name>
        <dbReference type="ChEBI" id="CHEBI:64076"/>
    </ligand>
</feature>
<accession>A0ABX3FB73</accession>
<evidence type="ECO:0000256" key="5">
    <source>
        <dbReference type="ARBA" id="ARBA00022723"/>
    </source>
</evidence>
<dbReference type="SUPFAM" id="SSF53613">
    <property type="entry name" value="Ribokinase-like"/>
    <property type="match status" value="1"/>
</dbReference>
<keyword evidence="12 17" id="KW-0456">Lyase</keyword>
<proteinExistence type="inferred from homology"/>
<dbReference type="HAMAP" id="MF_01965">
    <property type="entry name" value="NADHX_dehydratase"/>
    <property type="match status" value="1"/>
</dbReference>
<feature type="binding site" evidence="17">
    <location>
        <position position="364"/>
    </location>
    <ligand>
        <name>(6S)-NADPHX</name>
        <dbReference type="ChEBI" id="CHEBI:64076"/>
    </ligand>
</feature>
<comment type="cofactor">
    <cofactor evidence="18 19">
        <name>K(+)</name>
        <dbReference type="ChEBI" id="CHEBI:29103"/>
    </cofactor>
    <text evidence="18 19">Binds 1 potassium ion per subunit.</text>
</comment>
<dbReference type="HAMAP" id="MF_01966">
    <property type="entry name" value="NADHX_epimerase"/>
    <property type="match status" value="1"/>
</dbReference>
<evidence type="ECO:0000256" key="3">
    <source>
        <dbReference type="ARBA" id="ARBA00006001"/>
    </source>
</evidence>
<comment type="function">
    <text evidence="17">Catalyzes the dehydration of the S-form of NAD(P)HX at the expense of ADP, which is converted to AMP. Together with NAD(P)HX epimerase, which catalyzes the epimerization of the S- and R-forms, the enzyme allows the repair of both epimers of NAD(P)HX, a damaged form of NAD(P)H that is a result of enzymatic or heat-dependent hydration.</text>
</comment>
<gene>
    <name evidence="17" type="primary">nnrD</name>
    <name evidence="18" type="synonym">nnrE</name>
    <name evidence="22" type="ORF">BIY20_02425</name>
</gene>
<keyword evidence="23" id="KW-1185">Reference proteome</keyword>
<comment type="caution">
    <text evidence="22">The sequence shown here is derived from an EMBL/GenBank/DDBJ whole genome shotgun (WGS) entry which is preliminary data.</text>
</comment>
<keyword evidence="11 18" id="KW-0413">Isomerase</keyword>
<dbReference type="NCBIfam" id="TIGR00197">
    <property type="entry name" value="yjeF_nterm"/>
    <property type="match status" value="1"/>
</dbReference>
<dbReference type="InterPro" id="IPR000631">
    <property type="entry name" value="CARKD"/>
</dbReference>
<evidence type="ECO:0000256" key="4">
    <source>
        <dbReference type="ARBA" id="ARBA00009524"/>
    </source>
</evidence>
<dbReference type="EMBL" id="MJMH01000206">
    <property type="protein sequence ID" value="OLQ86767.1"/>
    <property type="molecule type" value="Genomic_DNA"/>
</dbReference>
<comment type="subunit">
    <text evidence="17">Homotetramer.</text>
</comment>
<feature type="binding site" evidence="17">
    <location>
        <position position="258"/>
    </location>
    <ligand>
        <name>(6S)-NADPHX</name>
        <dbReference type="ChEBI" id="CHEBI:64076"/>
    </ligand>
</feature>
<dbReference type="InterPro" id="IPR004443">
    <property type="entry name" value="YjeF_N_dom"/>
</dbReference>
<keyword evidence="10 17" id="KW-0520">NAD</keyword>
<feature type="binding site" evidence="18">
    <location>
        <position position="62"/>
    </location>
    <ligand>
        <name>K(+)</name>
        <dbReference type="ChEBI" id="CHEBI:29103"/>
    </ligand>
</feature>
<feature type="binding site" evidence="17">
    <location>
        <position position="429"/>
    </location>
    <ligand>
        <name>AMP</name>
        <dbReference type="ChEBI" id="CHEBI:456215"/>
    </ligand>
</feature>
<feature type="binding site" evidence="18">
    <location>
        <position position="124"/>
    </location>
    <ligand>
        <name>K(+)</name>
        <dbReference type="ChEBI" id="CHEBI:29103"/>
    </ligand>
</feature>
<keyword evidence="9 18" id="KW-0630">Potassium</keyword>
<dbReference type="InterPro" id="IPR030677">
    <property type="entry name" value="Nnr"/>
</dbReference>
<evidence type="ECO:0000256" key="15">
    <source>
        <dbReference type="ARBA" id="ARBA00048238"/>
    </source>
</evidence>
<evidence type="ECO:0000313" key="23">
    <source>
        <dbReference type="Proteomes" id="UP000186039"/>
    </source>
</evidence>
<evidence type="ECO:0000256" key="13">
    <source>
        <dbReference type="ARBA" id="ARBA00023268"/>
    </source>
</evidence>
<comment type="catalytic activity">
    <reaction evidence="15 17 19">
        <text>(6S)-NADHX + ADP = AMP + phosphate + NADH + H(+)</text>
        <dbReference type="Rhea" id="RHEA:32223"/>
        <dbReference type="ChEBI" id="CHEBI:15378"/>
        <dbReference type="ChEBI" id="CHEBI:43474"/>
        <dbReference type="ChEBI" id="CHEBI:57945"/>
        <dbReference type="ChEBI" id="CHEBI:64074"/>
        <dbReference type="ChEBI" id="CHEBI:456215"/>
        <dbReference type="ChEBI" id="CHEBI:456216"/>
        <dbReference type="EC" id="4.2.1.136"/>
    </reaction>
</comment>
<keyword evidence="7 17" id="KW-0067">ATP-binding</keyword>
<evidence type="ECO:0000256" key="19">
    <source>
        <dbReference type="PIRNR" id="PIRNR017184"/>
    </source>
</evidence>
<dbReference type="Gene3D" id="3.40.50.10260">
    <property type="entry name" value="YjeF N-terminal domain"/>
    <property type="match status" value="1"/>
</dbReference>
<feature type="binding site" evidence="17">
    <location>
        <begin position="401"/>
        <end position="405"/>
    </location>
    <ligand>
        <name>AMP</name>
        <dbReference type="ChEBI" id="CHEBI:456215"/>
    </ligand>
</feature>
<keyword evidence="6 17" id="KW-0547">Nucleotide-binding</keyword>
<dbReference type="EC" id="4.2.1.136" evidence="19"/>
<comment type="catalytic activity">
    <reaction evidence="2 18 19">
        <text>(6R)-NADPHX = (6S)-NADPHX</text>
        <dbReference type="Rhea" id="RHEA:32227"/>
        <dbReference type="ChEBI" id="CHEBI:64076"/>
        <dbReference type="ChEBI" id="CHEBI:64077"/>
        <dbReference type="EC" id="5.1.99.6"/>
    </reaction>
</comment>
<evidence type="ECO:0000256" key="11">
    <source>
        <dbReference type="ARBA" id="ARBA00023235"/>
    </source>
</evidence>
<evidence type="ECO:0000259" key="20">
    <source>
        <dbReference type="PROSITE" id="PS51383"/>
    </source>
</evidence>
<dbReference type="NCBIfam" id="TIGR00196">
    <property type="entry name" value="yjeF_cterm"/>
    <property type="match status" value="1"/>
</dbReference>
<comment type="function">
    <text evidence="14 19">Bifunctional enzyme that catalyzes the epimerization of the S- and R-forms of NAD(P)HX and the dehydration of the S-form of NAD(P)HX at the expense of ADP, which is converted to AMP. This allows the repair of both epimers of NAD(P)HX, a damaged form of NAD(P)H that is a result of enzymatic or heat-dependent hydration.</text>
</comment>
<evidence type="ECO:0000256" key="9">
    <source>
        <dbReference type="ARBA" id="ARBA00022958"/>
    </source>
</evidence>